<feature type="region of interest" description="Disordered" evidence="1">
    <location>
        <begin position="56"/>
        <end position="111"/>
    </location>
</feature>
<dbReference type="Proteomes" id="UP000277580">
    <property type="component" value="Unassembled WGS sequence"/>
</dbReference>
<protein>
    <submittedName>
        <fullName evidence="2">Uncharacterized protein</fullName>
    </submittedName>
</protein>
<gene>
    <name evidence="2" type="ORF">P167DRAFT_562939</name>
</gene>
<evidence type="ECO:0000313" key="3">
    <source>
        <dbReference type="Proteomes" id="UP000277580"/>
    </source>
</evidence>
<reference evidence="2 3" key="1">
    <citation type="journal article" date="2018" name="Nat. Ecol. Evol.">
        <title>Pezizomycetes genomes reveal the molecular basis of ectomycorrhizal truffle lifestyle.</title>
        <authorList>
            <person name="Murat C."/>
            <person name="Payen T."/>
            <person name="Noel B."/>
            <person name="Kuo A."/>
            <person name="Morin E."/>
            <person name="Chen J."/>
            <person name="Kohler A."/>
            <person name="Krizsan K."/>
            <person name="Balestrini R."/>
            <person name="Da Silva C."/>
            <person name="Montanini B."/>
            <person name="Hainaut M."/>
            <person name="Levati E."/>
            <person name="Barry K.W."/>
            <person name="Belfiori B."/>
            <person name="Cichocki N."/>
            <person name="Clum A."/>
            <person name="Dockter R.B."/>
            <person name="Fauchery L."/>
            <person name="Guy J."/>
            <person name="Iotti M."/>
            <person name="Le Tacon F."/>
            <person name="Lindquist E.A."/>
            <person name="Lipzen A."/>
            <person name="Malagnac F."/>
            <person name="Mello A."/>
            <person name="Molinier V."/>
            <person name="Miyauchi S."/>
            <person name="Poulain J."/>
            <person name="Riccioni C."/>
            <person name="Rubini A."/>
            <person name="Sitrit Y."/>
            <person name="Splivallo R."/>
            <person name="Traeger S."/>
            <person name="Wang M."/>
            <person name="Zifcakova L."/>
            <person name="Wipf D."/>
            <person name="Zambonelli A."/>
            <person name="Paolocci F."/>
            <person name="Nowrousian M."/>
            <person name="Ottonello S."/>
            <person name="Baldrian P."/>
            <person name="Spatafora J.W."/>
            <person name="Henrissat B."/>
            <person name="Nagy L.G."/>
            <person name="Aury J.M."/>
            <person name="Wincker P."/>
            <person name="Grigoriev I.V."/>
            <person name="Bonfante P."/>
            <person name="Martin F.M."/>
        </authorList>
    </citation>
    <scope>NUCLEOTIDE SEQUENCE [LARGE SCALE GENOMIC DNA]</scope>
    <source>
        <strain evidence="2 3">CCBAS932</strain>
    </source>
</reference>
<feature type="compositionally biased region" description="Polar residues" evidence="1">
    <location>
        <begin position="82"/>
        <end position="92"/>
    </location>
</feature>
<dbReference type="EMBL" id="ML119112">
    <property type="protein sequence ID" value="RPB15686.1"/>
    <property type="molecule type" value="Genomic_DNA"/>
</dbReference>
<dbReference type="OrthoDB" id="5420368at2759"/>
<organism evidence="2 3">
    <name type="scientific">Morchella conica CCBAS932</name>
    <dbReference type="NCBI Taxonomy" id="1392247"/>
    <lineage>
        <taxon>Eukaryota</taxon>
        <taxon>Fungi</taxon>
        <taxon>Dikarya</taxon>
        <taxon>Ascomycota</taxon>
        <taxon>Pezizomycotina</taxon>
        <taxon>Pezizomycetes</taxon>
        <taxon>Pezizales</taxon>
        <taxon>Morchellaceae</taxon>
        <taxon>Morchella</taxon>
    </lineage>
</organism>
<accession>A0A3N4KYR7</accession>
<name>A0A3N4KYR7_9PEZI</name>
<sequence length="163" mass="17613">MKWTADNDQLLFVKLIETHDVAIRAEKIREAWPKDGREVPTARAISERILRIRNGLKNANKGDGTGTVPGSVPSTPRKRKNTAASVTGTPRTAKSRRVAATKELDGPDSPIRSVRKPVANAAVRVAHVQELGDTPGSFDACSTVVDAANIYYSFGNYGTPDES</sequence>
<dbReference type="InParanoid" id="A0A3N4KYR7"/>
<evidence type="ECO:0000313" key="2">
    <source>
        <dbReference type="EMBL" id="RPB15686.1"/>
    </source>
</evidence>
<evidence type="ECO:0000256" key="1">
    <source>
        <dbReference type="SAM" id="MobiDB-lite"/>
    </source>
</evidence>
<dbReference type="STRING" id="1392247.A0A3N4KYR7"/>
<keyword evidence="3" id="KW-1185">Reference proteome</keyword>
<dbReference type="AlphaFoldDB" id="A0A3N4KYR7"/>
<proteinExistence type="predicted"/>